<protein>
    <submittedName>
        <fullName evidence="2">Uncharacterized protein</fullName>
    </submittedName>
</protein>
<evidence type="ECO:0000256" key="1">
    <source>
        <dbReference type="SAM" id="Coils"/>
    </source>
</evidence>
<dbReference type="Proteomes" id="UP000027135">
    <property type="component" value="Unassembled WGS sequence"/>
</dbReference>
<dbReference type="AlphaFoldDB" id="A0A067QKW7"/>
<feature type="coiled-coil region" evidence="1">
    <location>
        <begin position="27"/>
        <end position="64"/>
    </location>
</feature>
<accession>A0A067QKW7</accession>
<organism evidence="2 3">
    <name type="scientific">Zootermopsis nevadensis</name>
    <name type="common">Dampwood termite</name>
    <dbReference type="NCBI Taxonomy" id="136037"/>
    <lineage>
        <taxon>Eukaryota</taxon>
        <taxon>Metazoa</taxon>
        <taxon>Ecdysozoa</taxon>
        <taxon>Arthropoda</taxon>
        <taxon>Hexapoda</taxon>
        <taxon>Insecta</taxon>
        <taxon>Pterygota</taxon>
        <taxon>Neoptera</taxon>
        <taxon>Polyneoptera</taxon>
        <taxon>Dictyoptera</taxon>
        <taxon>Blattodea</taxon>
        <taxon>Blattoidea</taxon>
        <taxon>Termitoidae</taxon>
        <taxon>Termopsidae</taxon>
        <taxon>Zootermopsis</taxon>
    </lineage>
</organism>
<evidence type="ECO:0000313" key="3">
    <source>
        <dbReference type="Proteomes" id="UP000027135"/>
    </source>
</evidence>
<proteinExistence type="predicted"/>
<dbReference type="EMBL" id="KK853234">
    <property type="protein sequence ID" value="KDR09591.1"/>
    <property type="molecule type" value="Genomic_DNA"/>
</dbReference>
<sequence>MNDVKNLMDADKLFAGSEMFRIIFSRFERMEKELASLREKCKGVDDLKAKIMDLEEQHRRESAITCKTISGLIDVVSSIKADNMILKQQIETLRGCHDHGLEDVKVRHLLPICRDSLDYAVTSKHK</sequence>
<gene>
    <name evidence="2" type="ORF">L798_00327</name>
</gene>
<dbReference type="InParanoid" id="A0A067QKW7"/>
<evidence type="ECO:0000313" key="2">
    <source>
        <dbReference type="EMBL" id="KDR09591.1"/>
    </source>
</evidence>
<keyword evidence="3" id="KW-1185">Reference proteome</keyword>
<reference evidence="2 3" key="1">
    <citation type="journal article" date="2014" name="Nat. Commun.">
        <title>Molecular traces of alternative social organization in a termite genome.</title>
        <authorList>
            <person name="Terrapon N."/>
            <person name="Li C."/>
            <person name="Robertson H.M."/>
            <person name="Ji L."/>
            <person name="Meng X."/>
            <person name="Booth W."/>
            <person name="Chen Z."/>
            <person name="Childers C.P."/>
            <person name="Glastad K.M."/>
            <person name="Gokhale K."/>
            <person name="Gowin J."/>
            <person name="Gronenberg W."/>
            <person name="Hermansen R.A."/>
            <person name="Hu H."/>
            <person name="Hunt B.G."/>
            <person name="Huylmans A.K."/>
            <person name="Khalil S.M."/>
            <person name="Mitchell R.D."/>
            <person name="Munoz-Torres M.C."/>
            <person name="Mustard J.A."/>
            <person name="Pan H."/>
            <person name="Reese J.T."/>
            <person name="Scharf M.E."/>
            <person name="Sun F."/>
            <person name="Vogel H."/>
            <person name="Xiao J."/>
            <person name="Yang W."/>
            <person name="Yang Z."/>
            <person name="Yang Z."/>
            <person name="Zhou J."/>
            <person name="Zhu J."/>
            <person name="Brent C.S."/>
            <person name="Elsik C.G."/>
            <person name="Goodisman M.A."/>
            <person name="Liberles D.A."/>
            <person name="Roe R.M."/>
            <person name="Vargo E.L."/>
            <person name="Vilcinskas A."/>
            <person name="Wang J."/>
            <person name="Bornberg-Bauer E."/>
            <person name="Korb J."/>
            <person name="Zhang G."/>
            <person name="Liebig J."/>
        </authorList>
    </citation>
    <scope>NUCLEOTIDE SEQUENCE [LARGE SCALE GENOMIC DNA]</scope>
    <source>
        <tissue evidence="2">Whole organism</tissue>
    </source>
</reference>
<keyword evidence="1" id="KW-0175">Coiled coil</keyword>
<name>A0A067QKW7_ZOONE</name>